<reference evidence="1 2" key="1">
    <citation type="submission" date="2014-05" db="EMBL/GenBank/DDBJ databases">
        <title>ATOL: Assembling a taxonomically balanced genome-scale reconstruction of the evolutionary history of the Enterobacteriaceae.</title>
        <authorList>
            <person name="Plunkett G.III."/>
            <person name="Neeno-Eckwall E.C."/>
            <person name="Glasner J.D."/>
            <person name="Perna N.T."/>
        </authorList>
    </citation>
    <scope>NUCLEOTIDE SEQUENCE [LARGE SCALE GENOMIC DNA]</scope>
    <source>
        <strain evidence="1 2">ATCC 33320</strain>
    </source>
</reference>
<organism evidence="1 2">
    <name type="scientific">Buttiauxella agrestis ATCC 33320</name>
    <dbReference type="NCBI Taxonomy" id="1006004"/>
    <lineage>
        <taxon>Bacteria</taxon>
        <taxon>Pseudomonadati</taxon>
        <taxon>Pseudomonadota</taxon>
        <taxon>Gammaproteobacteria</taxon>
        <taxon>Enterobacterales</taxon>
        <taxon>Enterobacteriaceae</taxon>
        <taxon>Buttiauxella</taxon>
    </lineage>
</organism>
<comment type="caution">
    <text evidence="1">The sequence shown here is derived from an EMBL/GenBank/DDBJ whole genome shotgun (WGS) entry which is preliminary data.</text>
</comment>
<proteinExistence type="predicted"/>
<sequence length="234" mass="26750">MSYSPDELFASLSNAKEYTFTSPLLPGEYFSTEPDTPLPPFSAPIIDDESGICLGYARKHGGGLYDIFDAEGKLVTYHELPLESSLIDPIDILFLGALLYKGVRQGFHTFEALTERRIAVKFSSVFTEQIIGMLRGRLKVGLSAKMLKFTPTPARHMSEAGRYVPVYILEKAIRYGKRLPDIKGNSVRILKRYEIKIRRSWYNDTDKIFENKDYTLEVIVDERTWTITHFAYKS</sequence>
<keyword evidence="2" id="KW-1185">Reference proteome</keyword>
<evidence type="ECO:0000313" key="2">
    <source>
        <dbReference type="Proteomes" id="UP000028653"/>
    </source>
</evidence>
<evidence type="ECO:0000313" key="1">
    <source>
        <dbReference type="EMBL" id="KFC84825.1"/>
    </source>
</evidence>
<dbReference type="AlphaFoldDB" id="A0A085GM80"/>
<dbReference type="STRING" id="1006004.GBAG_0117"/>
<dbReference type="EMBL" id="JMPI01000004">
    <property type="protein sequence ID" value="KFC84825.1"/>
    <property type="molecule type" value="Genomic_DNA"/>
</dbReference>
<name>A0A085GM80_9ENTR</name>
<gene>
    <name evidence="1" type="ORF">GBAG_0117</name>
</gene>
<protein>
    <submittedName>
        <fullName evidence="1">Uncharacterized protein</fullName>
    </submittedName>
</protein>
<accession>A0A085GM80</accession>
<dbReference type="OrthoDB" id="8962251at2"/>
<dbReference type="Proteomes" id="UP000028653">
    <property type="component" value="Unassembled WGS sequence"/>
</dbReference>
<dbReference type="eggNOG" id="ENOG5032KMV">
    <property type="taxonomic scope" value="Bacteria"/>
</dbReference>